<evidence type="ECO:0000256" key="3">
    <source>
        <dbReference type="ARBA" id="ARBA00022448"/>
    </source>
</evidence>
<feature type="transmembrane region" description="Helical" evidence="8">
    <location>
        <begin position="32"/>
        <end position="50"/>
    </location>
</feature>
<feature type="transmembrane region" description="Helical" evidence="8">
    <location>
        <begin position="124"/>
        <end position="149"/>
    </location>
</feature>
<keyword evidence="10" id="KW-1185">Reference proteome</keyword>
<evidence type="ECO:0000256" key="1">
    <source>
        <dbReference type="ARBA" id="ARBA00004127"/>
    </source>
</evidence>
<protein>
    <submittedName>
        <fullName evidence="9">Lysosomal-associated transmembrane protein 4A-like isoform X2</fullName>
    </submittedName>
</protein>
<evidence type="ECO:0000313" key="9">
    <source>
        <dbReference type="EMBL" id="CAI9732893.1"/>
    </source>
</evidence>
<reference evidence="9" key="1">
    <citation type="submission" date="2023-08" db="EMBL/GenBank/DDBJ databases">
        <authorList>
            <person name="Alioto T."/>
            <person name="Alioto T."/>
            <person name="Gomez Garrido J."/>
        </authorList>
    </citation>
    <scope>NUCLEOTIDE SEQUENCE</scope>
</reference>
<keyword evidence="3" id="KW-0813">Transport</keyword>
<dbReference type="PANTHER" id="PTHR12479">
    <property type="entry name" value="LYSOSOMAL-ASSOCIATED TRANSMEMBRANE PROTEIN"/>
    <property type="match status" value="1"/>
</dbReference>
<name>A0AA36FFR7_OCTVU</name>
<evidence type="ECO:0000256" key="4">
    <source>
        <dbReference type="ARBA" id="ARBA00022692"/>
    </source>
</evidence>
<dbReference type="Proteomes" id="UP001162480">
    <property type="component" value="Chromosome 14"/>
</dbReference>
<evidence type="ECO:0000256" key="7">
    <source>
        <dbReference type="SAM" id="MobiDB-lite"/>
    </source>
</evidence>
<feature type="region of interest" description="Disordered" evidence="7">
    <location>
        <begin position="273"/>
        <end position="304"/>
    </location>
</feature>
<evidence type="ECO:0000256" key="5">
    <source>
        <dbReference type="ARBA" id="ARBA00022989"/>
    </source>
</evidence>
<dbReference type="InterPro" id="IPR051115">
    <property type="entry name" value="LAPTM_transporter"/>
</dbReference>
<accession>A0AA36FFR7</accession>
<feature type="compositionally biased region" description="Low complexity" evidence="7">
    <location>
        <begin position="273"/>
        <end position="296"/>
    </location>
</feature>
<dbReference type="InterPro" id="IPR004687">
    <property type="entry name" value="LAPTM4/5"/>
</dbReference>
<keyword evidence="5 8" id="KW-1133">Transmembrane helix</keyword>
<comment type="subcellular location">
    <subcellularLocation>
        <location evidence="1">Endomembrane system</location>
        <topology evidence="1">Multi-pass membrane protein</topology>
    </subcellularLocation>
</comment>
<feature type="transmembrane region" description="Helical" evidence="8">
    <location>
        <begin position="180"/>
        <end position="202"/>
    </location>
</feature>
<feature type="transmembrane region" description="Helical" evidence="8">
    <location>
        <begin position="97"/>
        <end position="118"/>
    </location>
</feature>
<evidence type="ECO:0000313" key="10">
    <source>
        <dbReference type="Proteomes" id="UP001162480"/>
    </source>
</evidence>
<organism evidence="9 10">
    <name type="scientific">Octopus vulgaris</name>
    <name type="common">Common octopus</name>
    <dbReference type="NCBI Taxonomy" id="6645"/>
    <lineage>
        <taxon>Eukaryota</taxon>
        <taxon>Metazoa</taxon>
        <taxon>Spiralia</taxon>
        <taxon>Lophotrochozoa</taxon>
        <taxon>Mollusca</taxon>
        <taxon>Cephalopoda</taxon>
        <taxon>Coleoidea</taxon>
        <taxon>Octopodiformes</taxon>
        <taxon>Octopoda</taxon>
        <taxon>Incirrata</taxon>
        <taxon>Octopodidae</taxon>
        <taxon>Octopus</taxon>
    </lineage>
</organism>
<sequence length="304" mass="34273">MKMRLKFDNEEPNAYRCCFCCHVRTGTIILGLWHLLANLFVMCLLVIATVHPELLKVFRSSSPIEFDRYLLKEDQNNWEPYKNGLFDSIWRSKEDLCVVYAITLCSTTMCVLLIYGAVKNRPGYLIPFFGLQVFDFCLSCLTIVGSSLFTTNIKVWLKEQRLDNCPGFQRLMEMDSDLQMLLIVIFIVVFLLIRAYCLGVIWSCYKYAQLVSAGRNLIREYRVDPDTEMLLPPSYEDAIKVPLSELAAMSHSSQQVPPPPYMMSLAPVVDASTTTSDASSSSSMPTTTTTTTTTNSDNAGYGGS</sequence>
<keyword evidence="6 8" id="KW-0472">Membrane</keyword>
<evidence type="ECO:0000256" key="6">
    <source>
        <dbReference type="ARBA" id="ARBA00023136"/>
    </source>
</evidence>
<evidence type="ECO:0000256" key="2">
    <source>
        <dbReference type="ARBA" id="ARBA00010076"/>
    </source>
</evidence>
<dbReference type="PANTHER" id="PTHR12479:SF10">
    <property type="entry name" value="LYSOSOMAL-ASSOCIATED TRANSMEMBRANE PROTEIN"/>
    <property type="match status" value="1"/>
</dbReference>
<keyword evidence="4 8" id="KW-0812">Transmembrane</keyword>
<gene>
    <name evidence="9" type="ORF">OCTVUL_1B000499</name>
</gene>
<dbReference type="AlphaFoldDB" id="A0AA36FFR7"/>
<evidence type="ECO:0000256" key="8">
    <source>
        <dbReference type="SAM" id="Phobius"/>
    </source>
</evidence>
<dbReference type="EMBL" id="OX597827">
    <property type="protein sequence ID" value="CAI9732893.1"/>
    <property type="molecule type" value="Genomic_DNA"/>
</dbReference>
<dbReference type="GO" id="GO:0005765">
    <property type="term" value="C:lysosomal membrane"/>
    <property type="evidence" value="ECO:0007669"/>
    <property type="project" value="TreeGrafter"/>
</dbReference>
<proteinExistence type="inferred from homology"/>
<comment type="similarity">
    <text evidence="2">Belongs to the LAPTM4/LAPTM5 transporter family.</text>
</comment>
<dbReference type="GO" id="GO:0012505">
    <property type="term" value="C:endomembrane system"/>
    <property type="evidence" value="ECO:0007669"/>
    <property type="project" value="UniProtKB-SubCell"/>
</dbReference>
<dbReference type="Pfam" id="PF03821">
    <property type="entry name" value="Mtp"/>
    <property type="match status" value="2"/>
</dbReference>